<dbReference type="EMBL" id="MBDS01000019">
    <property type="protein sequence ID" value="OPB84645.1"/>
    <property type="molecule type" value="Genomic_DNA"/>
</dbReference>
<reference evidence="2 3" key="2">
    <citation type="submission" date="2016-07" db="EMBL/GenBank/DDBJ databases">
        <title>Revisiting the Taxonomy of the Elizabethkingia Genus based on Whole-Genome Sequencing, Optical Mapping, and MALDI-TOF.</title>
        <authorList>
            <person name="Nicholson A.C."/>
        </authorList>
    </citation>
    <scope>NUCLEOTIDE SEQUENCE [LARGE SCALE GENOMIC DNA]</scope>
    <source>
        <strain evidence="2 3">C1558</strain>
    </source>
</reference>
<comment type="caution">
    <text evidence="1">The sequence shown here is derived from an EMBL/GenBank/DDBJ whole genome shotgun (WGS) entry which is preliminary data.</text>
</comment>
<dbReference type="EMBL" id="MAIC01000013">
    <property type="protein sequence ID" value="OPB75978.1"/>
    <property type="molecule type" value="Genomic_DNA"/>
</dbReference>
<reference evidence="1 4" key="1">
    <citation type="submission" date="2016-06" db="EMBL/GenBank/DDBJ databases">
        <authorList>
            <person name="Nicholson A.C."/>
        </authorList>
    </citation>
    <scope>NUCLEOTIDE SEQUENCE [LARGE SCALE GENOMIC DNA]</scope>
    <source>
        <strain evidence="1 4">G4123</strain>
    </source>
</reference>
<protein>
    <submittedName>
        <fullName evidence="1">Uncharacterized protein</fullName>
    </submittedName>
</protein>
<keyword evidence="3" id="KW-1185">Reference proteome</keyword>
<organism evidence="1 4">
    <name type="scientific">Elizabethkingia ursingii</name>
    <dbReference type="NCBI Taxonomy" id="1756150"/>
    <lineage>
        <taxon>Bacteria</taxon>
        <taxon>Pseudomonadati</taxon>
        <taxon>Bacteroidota</taxon>
        <taxon>Flavobacteriia</taxon>
        <taxon>Flavobacteriales</taxon>
        <taxon>Weeksellaceae</taxon>
        <taxon>Elizabethkingia</taxon>
    </lineage>
</organism>
<dbReference type="AlphaFoldDB" id="A0AAJ3TP10"/>
<evidence type="ECO:0000313" key="3">
    <source>
        <dbReference type="Proteomes" id="UP000190016"/>
    </source>
</evidence>
<gene>
    <name evidence="1" type="ORF">BAY32_04230</name>
    <name evidence="2" type="ORF">BB021_14910</name>
</gene>
<evidence type="ECO:0000313" key="4">
    <source>
        <dbReference type="Proteomes" id="UP000190816"/>
    </source>
</evidence>
<dbReference type="KEGG" id="ego:BBD34_14860"/>
<dbReference type="Proteomes" id="UP000190016">
    <property type="component" value="Unassembled WGS sequence"/>
</dbReference>
<sequence>MNILAPEDVKFKLKKTMAFDEVHSLLMRNEEFGIQWEQHTKKKSEFEFGKPKNYYFIDGIEKEYTDLQELCNDWNEIKNFDDPDKEIVWVKVIKRKNTCDNLIEKK</sequence>
<name>A0AAJ3TP10_9FLAO</name>
<evidence type="ECO:0000313" key="1">
    <source>
        <dbReference type="EMBL" id="OPB75978.1"/>
    </source>
</evidence>
<dbReference type="Proteomes" id="UP000190816">
    <property type="component" value="Unassembled WGS sequence"/>
</dbReference>
<accession>A0AAJ3TP10</accession>
<evidence type="ECO:0000313" key="2">
    <source>
        <dbReference type="EMBL" id="OPB84645.1"/>
    </source>
</evidence>
<proteinExistence type="predicted"/>
<dbReference type="RefSeq" id="WP_059324418.1">
    <property type="nucleotide sequence ID" value="NZ_CP016377.1"/>
</dbReference>